<name>A0A318U416_9RHOB</name>
<protein>
    <submittedName>
        <fullName evidence="1">Uncharacterized protein</fullName>
    </submittedName>
</protein>
<evidence type="ECO:0000313" key="2">
    <source>
        <dbReference type="Proteomes" id="UP000247727"/>
    </source>
</evidence>
<dbReference type="OrthoDB" id="8410512at2"/>
<proteinExistence type="predicted"/>
<keyword evidence="2" id="KW-1185">Reference proteome</keyword>
<dbReference type="AlphaFoldDB" id="A0A318U416"/>
<gene>
    <name evidence="1" type="ORF">C8J30_101120</name>
</gene>
<organism evidence="1 2">
    <name type="scientific">Rhodobacter viridis</name>
    <dbReference type="NCBI Taxonomy" id="1054202"/>
    <lineage>
        <taxon>Bacteria</taxon>
        <taxon>Pseudomonadati</taxon>
        <taxon>Pseudomonadota</taxon>
        <taxon>Alphaproteobacteria</taxon>
        <taxon>Rhodobacterales</taxon>
        <taxon>Rhodobacter group</taxon>
        <taxon>Rhodobacter</taxon>
    </lineage>
</organism>
<sequence length="179" mass="19445">MPEDRDRLELDLYCGEIAPDLIARGFDYAREMAQVWGLFPVFGQSRGIDRGEVLAPTVARGSERLVRIGAWRFGTRLVVLRADYAKDHATWAEPMLAGIFGTLAAQDVAADPVRTALASWPLATDGTALSGDLPKNWQLHSADAAPGAAAAIRLFTDRNDPDGNSAVTVVWRRTDPVEA</sequence>
<accession>A0A318U416</accession>
<dbReference type="Proteomes" id="UP000247727">
    <property type="component" value="Unassembled WGS sequence"/>
</dbReference>
<reference evidence="1 2" key="1">
    <citation type="submission" date="2018-06" db="EMBL/GenBank/DDBJ databases">
        <title>Genomic Encyclopedia of Type Strains, Phase III (KMG-III): the genomes of soil and plant-associated and newly described type strains.</title>
        <authorList>
            <person name="Whitman W."/>
        </authorList>
    </citation>
    <scope>NUCLEOTIDE SEQUENCE [LARGE SCALE GENOMIC DNA]</scope>
    <source>
        <strain evidence="1 2">JA737</strain>
    </source>
</reference>
<dbReference type="EMBL" id="QJTK01000001">
    <property type="protein sequence ID" value="PYF12739.1"/>
    <property type="molecule type" value="Genomic_DNA"/>
</dbReference>
<comment type="caution">
    <text evidence="1">The sequence shown here is derived from an EMBL/GenBank/DDBJ whole genome shotgun (WGS) entry which is preliminary data.</text>
</comment>
<evidence type="ECO:0000313" key="1">
    <source>
        <dbReference type="EMBL" id="PYF12739.1"/>
    </source>
</evidence>
<dbReference type="RefSeq" id="WP_110803792.1">
    <property type="nucleotide sequence ID" value="NZ_QJTK01000001.1"/>
</dbReference>